<comment type="caution">
    <text evidence="1">The sequence shown here is derived from an EMBL/GenBank/DDBJ whole genome shotgun (WGS) entry which is preliminary data.</text>
</comment>
<dbReference type="EMBL" id="CAJVQC010008238">
    <property type="protein sequence ID" value="CAG8589946.1"/>
    <property type="molecule type" value="Genomic_DNA"/>
</dbReference>
<dbReference type="Proteomes" id="UP000789920">
    <property type="component" value="Unassembled WGS sequence"/>
</dbReference>
<gene>
    <name evidence="1" type="ORF">RPERSI_LOCUS5495</name>
</gene>
<sequence length="489" mass="56500">MNTNSEVMNTNSEVMNTNSEVMKSISEVMKRNSEVMKSISEVMKRNSEVMNRLILDQSHETGFMTRARAYSFRIVNQEYFLNNLVPTASEEEVQDWFDKLMKALPNFSSNLSVVDTHTNIYLEGYKPDFSILLNEDAVNQVYIPMFVCTLLEVKKRKSPSSGLTDEYKGQLLDYIQVLIQQQLLRVHFAIFLSDGFNFYVMDYDRDTKQYSEFTTNILTGICLFWVLINDKSPFISLVGPRSINFRTQSEYIRIYLKGYLGKGASSTVYEIDFKNISSAIKILETGYTLNNEVCALGFLNELHIQNVPTYVVHDNNSIIIRPVCKQIGNNFLVSHAQQLLRLLKRIHSYAIYHQDMRPENILLDTNNNKLVLADWGSAIRYFNNNGTVEYAGTILFSSPNILSNNFGSYIPKAFDDLYSFIRTIYILRNLSKRPTIPNGNLTLKAKVIREYWDDKVDIKLDGPFWIEMIDAATNENYDVLEKCCYVFKK</sequence>
<organism evidence="1 2">
    <name type="scientific">Racocetra persica</name>
    <dbReference type="NCBI Taxonomy" id="160502"/>
    <lineage>
        <taxon>Eukaryota</taxon>
        <taxon>Fungi</taxon>
        <taxon>Fungi incertae sedis</taxon>
        <taxon>Mucoromycota</taxon>
        <taxon>Glomeromycotina</taxon>
        <taxon>Glomeromycetes</taxon>
        <taxon>Diversisporales</taxon>
        <taxon>Gigasporaceae</taxon>
        <taxon>Racocetra</taxon>
    </lineage>
</organism>
<protein>
    <submittedName>
        <fullName evidence="1">12032_t:CDS:1</fullName>
    </submittedName>
</protein>
<name>A0ACA9MFW8_9GLOM</name>
<accession>A0ACA9MFW8</accession>
<proteinExistence type="predicted"/>
<evidence type="ECO:0000313" key="1">
    <source>
        <dbReference type="EMBL" id="CAG8589946.1"/>
    </source>
</evidence>
<evidence type="ECO:0000313" key="2">
    <source>
        <dbReference type="Proteomes" id="UP000789920"/>
    </source>
</evidence>
<reference evidence="1" key="1">
    <citation type="submission" date="2021-06" db="EMBL/GenBank/DDBJ databases">
        <authorList>
            <person name="Kallberg Y."/>
            <person name="Tangrot J."/>
            <person name="Rosling A."/>
        </authorList>
    </citation>
    <scope>NUCLEOTIDE SEQUENCE</scope>
    <source>
        <strain evidence="1">MA461A</strain>
    </source>
</reference>
<keyword evidence="2" id="KW-1185">Reference proteome</keyword>